<dbReference type="OrthoDB" id="7856199at2"/>
<keyword evidence="3" id="KW-1185">Reference proteome</keyword>
<dbReference type="InterPro" id="IPR029063">
    <property type="entry name" value="SAM-dependent_MTases_sf"/>
</dbReference>
<dbReference type="RefSeq" id="WP_113891489.1">
    <property type="nucleotide sequence ID" value="NZ_QNRK01000029.1"/>
</dbReference>
<gene>
    <name evidence="2" type="ORF">DFR50_12948</name>
</gene>
<dbReference type="SUPFAM" id="SSF53335">
    <property type="entry name" value="S-adenosyl-L-methionine-dependent methyltransferases"/>
    <property type="match status" value="1"/>
</dbReference>
<dbReference type="PANTHER" id="PTHR43591">
    <property type="entry name" value="METHYLTRANSFERASE"/>
    <property type="match status" value="1"/>
</dbReference>
<dbReference type="Proteomes" id="UP000253529">
    <property type="component" value="Unassembled WGS sequence"/>
</dbReference>
<keyword evidence="2" id="KW-0489">Methyltransferase</keyword>
<keyword evidence="2" id="KW-0808">Transferase</keyword>
<protein>
    <submittedName>
        <fullName evidence="2">Methyltransferase family protein</fullName>
    </submittedName>
</protein>
<dbReference type="PANTHER" id="PTHR43591:SF24">
    <property type="entry name" value="2-METHOXY-6-POLYPRENYL-1,4-BENZOQUINOL METHYLASE, MITOCHONDRIAL"/>
    <property type="match status" value="1"/>
</dbReference>
<comment type="caution">
    <text evidence="2">The sequence shown here is derived from an EMBL/GenBank/DDBJ whole genome shotgun (WGS) entry which is preliminary data.</text>
</comment>
<dbReference type="AlphaFoldDB" id="A0A366EXK6"/>
<dbReference type="GO" id="GO:0032259">
    <property type="term" value="P:methylation"/>
    <property type="evidence" value="ECO:0007669"/>
    <property type="project" value="UniProtKB-KW"/>
</dbReference>
<evidence type="ECO:0000313" key="2">
    <source>
        <dbReference type="EMBL" id="RBP07118.1"/>
    </source>
</evidence>
<reference evidence="2 3" key="1">
    <citation type="submission" date="2018-06" db="EMBL/GenBank/DDBJ databases">
        <title>Genomic Encyclopedia of Type Strains, Phase IV (KMG-IV): sequencing the most valuable type-strain genomes for metagenomic binning, comparative biology and taxonomic classification.</title>
        <authorList>
            <person name="Goeker M."/>
        </authorList>
    </citation>
    <scope>NUCLEOTIDE SEQUENCE [LARGE SCALE GENOMIC DNA]</scope>
    <source>
        <strain evidence="2 3">DSM 24875</strain>
    </source>
</reference>
<evidence type="ECO:0000313" key="3">
    <source>
        <dbReference type="Proteomes" id="UP000253529"/>
    </source>
</evidence>
<feature type="domain" description="Methyltransferase type 11" evidence="1">
    <location>
        <begin position="75"/>
        <end position="164"/>
    </location>
</feature>
<sequence length="244" mass="27559">MFERSVKTLNQMAPVFQRLNIDVPIKRSFEFAFWSKEWLRRKFAAPGEPFLGVYEPCFTALVDLRLEDFAGKRILDVGCGPQGTLEWADMAAERIGLDPLVDQYRLLGIDSHKTKYVKAPSEHIPFRDGYFDIVSCFNALDHVDDVDETIGEIKRVLAPGGLLLLGVDVNHSPTMAEPVTLRWDIVDKFKPELAPVFLRRCKKTSSYVDLLKPDTDFDEQTCGDQPGVLIVKFKKSTNPAAPPN</sequence>
<proteinExistence type="predicted"/>
<dbReference type="InterPro" id="IPR013216">
    <property type="entry name" value="Methyltransf_11"/>
</dbReference>
<evidence type="ECO:0000259" key="1">
    <source>
        <dbReference type="Pfam" id="PF08241"/>
    </source>
</evidence>
<accession>A0A366EXK6</accession>
<organism evidence="2 3">
    <name type="scientific">Roseiarcus fermentans</name>
    <dbReference type="NCBI Taxonomy" id="1473586"/>
    <lineage>
        <taxon>Bacteria</taxon>
        <taxon>Pseudomonadati</taxon>
        <taxon>Pseudomonadota</taxon>
        <taxon>Alphaproteobacteria</taxon>
        <taxon>Hyphomicrobiales</taxon>
        <taxon>Roseiarcaceae</taxon>
        <taxon>Roseiarcus</taxon>
    </lineage>
</organism>
<dbReference type="GO" id="GO:0008757">
    <property type="term" value="F:S-adenosylmethionine-dependent methyltransferase activity"/>
    <property type="evidence" value="ECO:0007669"/>
    <property type="project" value="InterPro"/>
</dbReference>
<dbReference type="Gene3D" id="3.40.50.150">
    <property type="entry name" value="Vaccinia Virus protein VP39"/>
    <property type="match status" value="1"/>
</dbReference>
<dbReference type="CDD" id="cd02440">
    <property type="entry name" value="AdoMet_MTases"/>
    <property type="match status" value="1"/>
</dbReference>
<name>A0A366EXK6_9HYPH</name>
<dbReference type="EMBL" id="QNRK01000029">
    <property type="protein sequence ID" value="RBP07118.1"/>
    <property type="molecule type" value="Genomic_DNA"/>
</dbReference>
<dbReference type="Pfam" id="PF08241">
    <property type="entry name" value="Methyltransf_11"/>
    <property type="match status" value="1"/>
</dbReference>